<dbReference type="RefSeq" id="WP_072873060.1">
    <property type="nucleotide sequence ID" value="NZ_FRAF01000003.1"/>
</dbReference>
<reference evidence="3" key="1">
    <citation type="submission" date="2016-11" db="EMBL/GenBank/DDBJ databases">
        <authorList>
            <person name="Varghese N."/>
            <person name="Submissions S."/>
        </authorList>
    </citation>
    <scope>NUCLEOTIDE SEQUENCE [LARGE SCALE GENOMIC DNA]</scope>
    <source>
        <strain evidence="3">USBA-503</strain>
    </source>
</reference>
<dbReference type="InterPro" id="IPR050270">
    <property type="entry name" value="DegV_domain_contain"/>
</dbReference>
<dbReference type="PROSITE" id="PS51482">
    <property type="entry name" value="DEGV"/>
    <property type="match status" value="1"/>
</dbReference>
<dbReference type="AlphaFoldDB" id="A0A1M6M350"/>
<dbReference type="OrthoDB" id="9780660at2"/>
<accession>A0A1M6M350</accession>
<dbReference type="Pfam" id="PF02645">
    <property type="entry name" value="DegV"/>
    <property type="match status" value="1"/>
</dbReference>
<dbReference type="Gene3D" id="3.40.50.10170">
    <property type="match status" value="1"/>
</dbReference>
<proteinExistence type="predicted"/>
<dbReference type="EMBL" id="FRAF01000003">
    <property type="protein sequence ID" value="SHJ77763.1"/>
    <property type="molecule type" value="Genomic_DNA"/>
</dbReference>
<dbReference type="InterPro" id="IPR043168">
    <property type="entry name" value="DegV_C"/>
</dbReference>
<evidence type="ECO:0000313" key="3">
    <source>
        <dbReference type="Proteomes" id="UP000184016"/>
    </source>
</evidence>
<evidence type="ECO:0000313" key="2">
    <source>
        <dbReference type="EMBL" id="SHJ77763.1"/>
    </source>
</evidence>
<keyword evidence="1" id="KW-0446">Lipid-binding</keyword>
<dbReference type="InterPro" id="IPR003797">
    <property type="entry name" value="DegV"/>
</dbReference>
<keyword evidence="3" id="KW-1185">Reference proteome</keyword>
<protein>
    <submittedName>
        <fullName evidence="2">EDD domain protein, DegV family</fullName>
    </submittedName>
</protein>
<dbReference type="GO" id="GO:0008289">
    <property type="term" value="F:lipid binding"/>
    <property type="evidence" value="ECO:0007669"/>
    <property type="project" value="UniProtKB-KW"/>
</dbReference>
<dbReference type="NCBIfam" id="TIGR00762">
    <property type="entry name" value="DegV"/>
    <property type="match status" value="1"/>
</dbReference>
<dbReference type="PANTHER" id="PTHR33434">
    <property type="entry name" value="DEGV DOMAIN-CONTAINING PROTEIN DR_1986-RELATED"/>
    <property type="match status" value="1"/>
</dbReference>
<evidence type="ECO:0000256" key="1">
    <source>
        <dbReference type="ARBA" id="ARBA00023121"/>
    </source>
</evidence>
<sequence>MGKIAFVTDSTAYLTPDQERSLGISVVPLDIVIDGEAYAEGVDASYKEIYEKMAVSEKFPSTSQPSPSRFEQVFKKLIDSSEHILCLTLSSGLSGTYESAKNAAQRVNPQRITVFDSKITSFGLAGPLQDAVKMAKSGCDVNQILEMWQYVSQHMVSRFLIDNLEALRRGGRIGGASALLGSLLQIKPILTVRDGKIDLYEKMRTHRRALEALRSEFHAFAEKHSQVRLGVIHRDRAEDAHSLLQELMGGHENVLGEVCELGPVIGMHTGPGLLALVYYPSKADWVE</sequence>
<dbReference type="Gene3D" id="3.30.1180.10">
    <property type="match status" value="1"/>
</dbReference>
<name>A0A1M6M350_9BACL</name>
<dbReference type="SUPFAM" id="SSF82549">
    <property type="entry name" value="DAK1/DegV-like"/>
    <property type="match status" value="1"/>
</dbReference>
<gene>
    <name evidence="2" type="ORF">SAMN05443507_103157</name>
</gene>
<dbReference type="PANTHER" id="PTHR33434:SF2">
    <property type="entry name" value="FATTY ACID-BINDING PROTEIN TM_1468"/>
    <property type="match status" value="1"/>
</dbReference>
<organism evidence="2 3">
    <name type="scientific">Alicyclobacillus tolerans</name>
    <dbReference type="NCBI Taxonomy" id="90970"/>
    <lineage>
        <taxon>Bacteria</taxon>
        <taxon>Bacillati</taxon>
        <taxon>Bacillota</taxon>
        <taxon>Bacilli</taxon>
        <taxon>Bacillales</taxon>
        <taxon>Alicyclobacillaceae</taxon>
        <taxon>Alicyclobacillus</taxon>
    </lineage>
</organism>
<dbReference type="Proteomes" id="UP000184016">
    <property type="component" value="Unassembled WGS sequence"/>
</dbReference>
<dbReference type="STRING" id="1830138.SAMN05443507_103157"/>